<evidence type="ECO:0000256" key="1">
    <source>
        <dbReference type="SAM" id="MobiDB-lite"/>
    </source>
</evidence>
<name>A0A0C9UP41_SPHS4</name>
<accession>A0A0C9UP41</accession>
<feature type="compositionally biased region" description="Polar residues" evidence="1">
    <location>
        <begin position="224"/>
        <end position="233"/>
    </location>
</feature>
<dbReference type="Proteomes" id="UP000054279">
    <property type="component" value="Unassembled WGS sequence"/>
</dbReference>
<dbReference type="OrthoDB" id="3248009at2759"/>
<proteinExistence type="predicted"/>
<dbReference type="EMBL" id="KN837256">
    <property type="protein sequence ID" value="KIJ30677.1"/>
    <property type="molecule type" value="Genomic_DNA"/>
</dbReference>
<feature type="region of interest" description="Disordered" evidence="1">
    <location>
        <begin position="215"/>
        <end position="258"/>
    </location>
</feature>
<dbReference type="AlphaFoldDB" id="A0A0C9UP41"/>
<gene>
    <name evidence="2" type="ORF">M422DRAFT_267723</name>
</gene>
<dbReference type="HOGENOM" id="CLU_1078362_0_0_1"/>
<evidence type="ECO:0000313" key="3">
    <source>
        <dbReference type="Proteomes" id="UP000054279"/>
    </source>
</evidence>
<reference evidence="2 3" key="1">
    <citation type="submission" date="2014-06" db="EMBL/GenBank/DDBJ databases">
        <title>Evolutionary Origins and Diversification of the Mycorrhizal Mutualists.</title>
        <authorList>
            <consortium name="DOE Joint Genome Institute"/>
            <consortium name="Mycorrhizal Genomics Consortium"/>
            <person name="Kohler A."/>
            <person name="Kuo A."/>
            <person name="Nagy L.G."/>
            <person name="Floudas D."/>
            <person name="Copeland A."/>
            <person name="Barry K.W."/>
            <person name="Cichocki N."/>
            <person name="Veneault-Fourrey C."/>
            <person name="LaButti K."/>
            <person name="Lindquist E.A."/>
            <person name="Lipzen A."/>
            <person name="Lundell T."/>
            <person name="Morin E."/>
            <person name="Murat C."/>
            <person name="Riley R."/>
            <person name="Ohm R."/>
            <person name="Sun H."/>
            <person name="Tunlid A."/>
            <person name="Henrissat B."/>
            <person name="Grigoriev I.V."/>
            <person name="Hibbett D.S."/>
            <person name="Martin F."/>
        </authorList>
    </citation>
    <scope>NUCLEOTIDE SEQUENCE [LARGE SCALE GENOMIC DNA]</scope>
    <source>
        <strain evidence="2 3">SS14</strain>
    </source>
</reference>
<keyword evidence="3" id="KW-1185">Reference proteome</keyword>
<evidence type="ECO:0000313" key="2">
    <source>
        <dbReference type="EMBL" id="KIJ30677.1"/>
    </source>
</evidence>
<sequence length="258" mass="29956">MNMLWLRHPEQLTDLSLDINYDPMRHYDSVDVKLQGQLRDLRDIIPGKFHKEFENHMFWKEFKKQMQQQRSNGISRIRLYAGPAIFDCKASDLATVTRRMRFKEEIGFVEEADGTTRYKALCPIIYKEYEGRHDKTKIFLNPALFQVYTALVRGSAAVKGKGETVGRPPLDDTWGLKSTGITPGAIAVSTIYTHRLNLKFKVPRQEAKCSNLFNKKKKNKKANQPRTANSQKRILSEDENGDQENDTESVKQNKRRKY</sequence>
<protein>
    <submittedName>
        <fullName evidence="2">Uncharacterized protein</fullName>
    </submittedName>
</protein>
<organism evidence="2 3">
    <name type="scientific">Sphaerobolus stellatus (strain SS14)</name>
    <dbReference type="NCBI Taxonomy" id="990650"/>
    <lineage>
        <taxon>Eukaryota</taxon>
        <taxon>Fungi</taxon>
        <taxon>Dikarya</taxon>
        <taxon>Basidiomycota</taxon>
        <taxon>Agaricomycotina</taxon>
        <taxon>Agaricomycetes</taxon>
        <taxon>Phallomycetidae</taxon>
        <taxon>Geastrales</taxon>
        <taxon>Sphaerobolaceae</taxon>
        <taxon>Sphaerobolus</taxon>
    </lineage>
</organism>
<feature type="compositionally biased region" description="Acidic residues" evidence="1">
    <location>
        <begin position="237"/>
        <end position="247"/>
    </location>
</feature>